<dbReference type="CDD" id="cd00818">
    <property type="entry name" value="IleRS_core"/>
    <property type="match status" value="1"/>
</dbReference>
<feature type="domain" description="AMP-binding enzyme C-terminal" evidence="14">
    <location>
        <begin position="1513"/>
        <end position="1596"/>
    </location>
</feature>
<dbReference type="Gene3D" id="3.90.740.10">
    <property type="entry name" value="Valyl/Leucyl/Isoleucyl-tRNA synthetase, editing domain"/>
    <property type="match status" value="1"/>
</dbReference>
<dbReference type="FunFam" id="3.40.50.620:FF:000092">
    <property type="entry name" value="Isoleucine--tRNA ligase"/>
    <property type="match status" value="1"/>
</dbReference>
<dbReference type="InterPro" id="IPR002300">
    <property type="entry name" value="aa-tRNA-synth_Ia"/>
</dbReference>
<dbReference type="CDD" id="cd05911">
    <property type="entry name" value="Firefly_Luc_like"/>
    <property type="match status" value="1"/>
</dbReference>
<dbReference type="Gene3D" id="3.30.300.30">
    <property type="match status" value="1"/>
</dbReference>
<comment type="similarity">
    <text evidence="1">Belongs to the class-I aminoacyl-tRNA synthetase family.</text>
</comment>
<evidence type="ECO:0000256" key="2">
    <source>
        <dbReference type="ARBA" id="ARBA00013165"/>
    </source>
</evidence>
<dbReference type="SUPFAM" id="SSF56801">
    <property type="entry name" value="Acetyl-CoA synthetase-like"/>
    <property type="match status" value="1"/>
</dbReference>
<gene>
    <name evidence="15" type="ORF">RDB_LOCUS116059</name>
</gene>
<evidence type="ECO:0000313" key="16">
    <source>
        <dbReference type="Proteomes" id="UP000663843"/>
    </source>
</evidence>
<dbReference type="EC" id="6.1.1.5" evidence="2"/>
<feature type="domain" description="Aminoacyl-tRNA synthetase class Ia" evidence="11">
    <location>
        <begin position="73"/>
        <end position="705"/>
    </location>
</feature>
<evidence type="ECO:0000256" key="10">
    <source>
        <dbReference type="SAM" id="Phobius"/>
    </source>
</evidence>
<dbReference type="PANTHER" id="PTHR42765:SF1">
    <property type="entry name" value="ISOLEUCINE--TRNA LIGASE, MITOCHONDRIAL"/>
    <property type="match status" value="1"/>
</dbReference>
<dbReference type="InterPro" id="IPR000873">
    <property type="entry name" value="AMP-dep_synth/lig_dom"/>
</dbReference>
<evidence type="ECO:0000256" key="6">
    <source>
        <dbReference type="ARBA" id="ARBA00022840"/>
    </source>
</evidence>
<evidence type="ECO:0000256" key="7">
    <source>
        <dbReference type="ARBA" id="ARBA00022917"/>
    </source>
</evidence>
<dbReference type="Gene3D" id="3.40.50.620">
    <property type="entry name" value="HUPs"/>
    <property type="match status" value="2"/>
</dbReference>
<accession>A0A8H3CAK4</accession>
<dbReference type="Gene3D" id="3.40.50.12780">
    <property type="entry name" value="N-terminal domain of ligase-like"/>
    <property type="match status" value="1"/>
</dbReference>
<evidence type="ECO:0000259" key="11">
    <source>
        <dbReference type="Pfam" id="PF00133"/>
    </source>
</evidence>
<feature type="domain" description="AMP-dependent synthetase/ligase" evidence="12">
    <location>
        <begin position="1067"/>
        <end position="1462"/>
    </location>
</feature>
<dbReference type="InterPro" id="IPR001412">
    <property type="entry name" value="aa-tRNA-synth_I_CS"/>
</dbReference>
<evidence type="ECO:0000259" key="12">
    <source>
        <dbReference type="Pfam" id="PF00501"/>
    </source>
</evidence>
<comment type="caution">
    <text evidence="15">The sequence shown here is derived from an EMBL/GenBank/DDBJ whole genome shotgun (WGS) entry which is preliminary data.</text>
</comment>
<dbReference type="PRINTS" id="PR00984">
    <property type="entry name" value="TRNASYNTHILE"/>
</dbReference>
<dbReference type="GO" id="GO:0005739">
    <property type="term" value="C:mitochondrion"/>
    <property type="evidence" value="ECO:0007669"/>
    <property type="project" value="TreeGrafter"/>
</dbReference>
<dbReference type="GO" id="GO:0000049">
    <property type="term" value="F:tRNA binding"/>
    <property type="evidence" value="ECO:0007669"/>
    <property type="project" value="InterPro"/>
</dbReference>
<dbReference type="InterPro" id="IPR025110">
    <property type="entry name" value="AMP-bd_C"/>
</dbReference>
<proteinExistence type="inferred from homology"/>
<dbReference type="GO" id="GO:0002161">
    <property type="term" value="F:aminoacyl-tRNA deacylase activity"/>
    <property type="evidence" value="ECO:0007669"/>
    <property type="project" value="InterPro"/>
</dbReference>
<evidence type="ECO:0000256" key="9">
    <source>
        <dbReference type="ARBA" id="ARBA00032665"/>
    </source>
</evidence>
<dbReference type="HAMAP" id="MF_02002">
    <property type="entry name" value="Ile_tRNA_synth_type1"/>
    <property type="match status" value="1"/>
</dbReference>
<dbReference type="Gene3D" id="1.10.730.20">
    <property type="match status" value="1"/>
</dbReference>
<dbReference type="InterPro" id="IPR042099">
    <property type="entry name" value="ANL_N_sf"/>
</dbReference>
<dbReference type="Pfam" id="PF00133">
    <property type="entry name" value="tRNA-synt_1"/>
    <property type="match status" value="1"/>
</dbReference>
<dbReference type="InterPro" id="IPR002301">
    <property type="entry name" value="Ile-tRNA-ligase"/>
</dbReference>
<dbReference type="GO" id="GO:0032543">
    <property type="term" value="P:mitochondrial translation"/>
    <property type="evidence" value="ECO:0007669"/>
    <property type="project" value="TreeGrafter"/>
</dbReference>
<dbReference type="SUPFAM" id="SSF47323">
    <property type="entry name" value="Anticodon-binding domain of a subclass of class I aminoacyl-tRNA synthetases"/>
    <property type="match status" value="1"/>
</dbReference>
<evidence type="ECO:0000259" key="13">
    <source>
        <dbReference type="Pfam" id="PF08264"/>
    </source>
</evidence>
<dbReference type="InterPro" id="IPR045851">
    <property type="entry name" value="AMP-bd_C_sf"/>
</dbReference>
<protein>
    <recommendedName>
        <fullName evidence="2">isoleucine--tRNA ligase</fullName>
        <ecNumber evidence="2">6.1.1.5</ecNumber>
    </recommendedName>
    <alternativeName>
        <fullName evidence="9">Isoleucyl-tRNA synthetase</fullName>
    </alternativeName>
</protein>
<dbReference type="SUPFAM" id="SSF52374">
    <property type="entry name" value="Nucleotidylyl transferase"/>
    <property type="match status" value="1"/>
</dbReference>
<dbReference type="Pfam" id="PF08264">
    <property type="entry name" value="Anticodon_1"/>
    <property type="match status" value="1"/>
</dbReference>
<dbReference type="PROSITE" id="PS00178">
    <property type="entry name" value="AA_TRNA_LIGASE_I"/>
    <property type="match status" value="1"/>
</dbReference>
<keyword evidence="10" id="KW-0812">Transmembrane</keyword>
<dbReference type="InterPro" id="IPR014729">
    <property type="entry name" value="Rossmann-like_a/b/a_fold"/>
</dbReference>
<evidence type="ECO:0000256" key="1">
    <source>
        <dbReference type="ARBA" id="ARBA00005594"/>
    </source>
</evidence>
<dbReference type="InterPro" id="IPR009080">
    <property type="entry name" value="tRNAsynth_Ia_anticodon-bd"/>
</dbReference>
<keyword evidence="5" id="KW-0547">Nucleotide-binding</keyword>
<evidence type="ECO:0000256" key="4">
    <source>
        <dbReference type="ARBA" id="ARBA00022598"/>
    </source>
</evidence>
<evidence type="ECO:0000259" key="14">
    <source>
        <dbReference type="Pfam" id="PF13193"/>
    </source>
</evidence>
<dbReference type="NCBIfam" id="TIGR00392">
    <property type="entry name" value="ileS"/>
    <property type="match status" value="1"/>
</dbReference>
<keyword evidence="6" id="KW-0067">ATP-binding</keyword>
<dbReference type="Proteomes" id="UP000663843">
    <property type="component" value="Unassembled WGS sequence"/>
</dbReference>
<name>A0A8H3CAK4_9AGAM</name>
<keyword evidence="3" id="KW-0963">Cytoplasm</keyword>
<sequence length="1623" mass="181425">MAFPSRLPLPATLWIARARSSVNLYRNISHYSRFNSTQAPSKNIFSDTLLLPKTSFPLWADPAQRELPYRQRTTQDLYEWQWKNRNQAPTFVLHDGPPYANGSLHCGHALNKILKDIINRFHVMQGHRVHYMPGWDCHGLPIENKALQELQGDARTVPVTTIRSAAGEVARREMERQRGEFQEFGIMADWSPDGCYRTLDHEYEIRQLKVLQKMVEQGLITRHHRPVYWSPSSISALAEAELEYVDDHRSQAIHVAFPIQSCSPGLQRILSASNNTPSLMVWTTTPWTIPSNMAIAVNAEIDYSVVICQDGSSFVVATSRAKELVDAGVFGENPVLLTETIVGAELVGTTYKSPFGVGPSPVLTAKHVTADSGTGLVHTAPAHGPEDYMAWRLTKQEGNILCPVDNEGKFTSAVGSEWTRLIGKEVLEDGNIEVLRILKEQGLLIKKQTIRHRYPYDWKTKKPVIFRATSQWFTKLDKIKGKSLEALKDVQFYPESARSRLEAFIRERSEWCISRQRTWGVPIPALHNPVTDEALLTPESLEHIIGVLSKKGVNHWWDGPVEDFIPPSERGSGKSWRKGTDTIDVWFDSGSSWSLIRDLGLRDGVYADVCLEGSDQHRGWFQSLLLTAVSCAEGDKPRAPYGTLITHGFVLDANGKKMSKSLGNVISPMTIIHGGKDKRKEPAYGADVLRLWAATVEYGKDVSLSQTVLVRAAETLRKIRNSARFVLGNMGSSDSSDLPALEHQKLGLLERYVLSQLYVLEKDALEAYSTYNFQKVVHSVSTFTNSVLSSFYFDIMKDTLYAESPSGPNRRIAMSIMLEILRVLSSVVAPILPHLAEEIQAHLSQSDCSSIFRLGWRSVPKAYEDVRALYDMQHVLSVRGIVMDSLERIRQEKLLRSALEARVDIKVQGEGPISGILQREKNQLASLFIVSDVTLEGAVDMEHPWASADRDIIIGTECISVRVRPSHGSKCPRCWKWTAKPPQSTHNDAESLCGRCQDVVGYRDLRDESSFAFPLMSRNPDGTFSPLAPPIPDSCSPPTDVSIPQFFLDSTHPLRPIRGSDSPWFIEDETGRAVGFEEVRSRTWGLANGIRGRWPDITEDHVVCIFSPNNVDYMIAIWGAHRLSLTVSCANPSYTKDELVYQLQATKSKLLFVHPINIEVALEAVQEAGIERSKIIVLLSADAQLNASVREFLTIDQLVNEGLTSQEHFKEKRLSPGENKTKIALYSFSSGTTGRPKAVAIPHHAVIANVIQNAAFVKLNDSTLPDEKARFRKGDVNLGVLPMFHIYGLVYVTHFGLFAGLPLVVIPKFKFVDMLKSIVKYRITHLSQVTSHLWRILIFMYYSLVPPQVVLFCKHPATKRFDLSHCHFGLVGAAPVSAELTEQFRRILPNIHFGQAYGMTETSTIVTMVPLEHAPGSGGVPGSAGRLIQNTIAKVVKPDGTLAGYDEPGELVVTGPQMTLRYEHNEAATRETYVDGWVHTGDEVIINRAGDVFVVDRLKELIKVGGFQVAPAELEGYLLDHPWIDDAGVIGFPDEFSGELPLAFVVLSEEGKKNGRNEFEAKREIARFVSDKKIKYKWLKGGVVFIDGIPKNPSGKILRRLLRDKAKKLTLVERGLQQPIPRL</sequence>
<keyword evidence="8" id="KW-0030">Aminoacyl-tRNA synthetase</keyword>
<evidence type="ECO:0000256" key="3">
    <source>
        <dbReference type="ARBA" id="ARBA00022490"/>
    </source>
</evidence>
<reference evidence="15" key="1">
    <citation type="submission" date="2021-01" db="EMBL/GenBank/DDBJ databases">
        <authorList>
            <person name="Kaushik A."/>
        </authorList>
    </citation>
    <scope>NUCLEOTIDE SEQUENCE</scope>
    <source>
        <strain evidence="15">AG2-2IIIB</strain>
    </source>
</reference>
<dbReference type="InterPro" id="IPR023585">
    <property type="entry name" value="Ile-tRNA-ligase_type1"/>
</dbReference>
<feature type="transmembrane region" description="Helical" evidence="10">
    <location>
        <begin position="1326"/>
        <end position="1344"/>
    </location>
</feature>
<evidence type="ECO:0000313" key="15">
    <source>
        <dbReference type="EMBL" id="CAE6479464.1"/>
    </source>
</evidence>
<evidence type="ECO:0000256" key="8">
    <source>
        <dbReference type="ARBA" id="ARBA00023146"/>
    </source>
</evidence>
<keyword evidence="10" id="KW-0472">Membrane</keyword>
<dbReference type="GO" id="GO:0006428">
    <property type="term" value="P:isoleucyl-tRNA aminoacylation"/>
    <property type="evidence" value="ECO:0007669"/>
    <property type="project" value="InterPro"/>
</dbReference>
<evidence type="ECO:0000256" key="5">
    <source>
        <dbReference type="ARBA" id="ARBA00022741"/>
    </source>
</evidence>
<keyword evidence="10" id="KW-1133">Transmembrane helix</keyword>
<dbReference type="InterPro" id="IPR009008">
    <property type="entry name" value="Val/Leu/Ile-tRNA-synth_edit"/>
</dbReference>
<dbReference type="PANTHER" id="PTHR42765">
    <property type="entry name" value="SOLEUCYL-TRNA SYNTHETASE"/>
    <property type="match status" value="1"/>
</dbReference>
<dbReference type="Pfam" id="PF00501">
    <property type="entry name" value="AMP-binding"/>
    <property type="match status" value="1"/>
</dbReference>
<dbReference type="CDD" id="cd07960">
    <property type="entry name" value="Anticodon_Ia_Ile_BEm"/>
    <property type="match status" value="1"/>
</dbReference>
<keyword evidence="4" id="KW-0436">Ligase</keyword>
<dbReference type="InterPro" id="IPR020845">
    <property type="entry name" value="AMP-binding_CS"/>
</dbReference>
<dbReference type="GO" id="GO:0004822">
    <property type="term" value="F:isoleucine-tRNA ligase activity"/>
    <property type="evidence" value="ECO:0007669"/>
    <property type="project" value="UniProtKB-EC"/>
</dbReference>
<feature type="domain" description="Methionyl/Valyl/Leucyl/Isoleucyl-tRNA synthetase anticodon-binding" evidence="13">
    <location>
        <begin position="750"/>
        <end position="904"/>
    </location>
</feature>
<dbReference type="InterPro" id="IPR013155">
    <property type="entry name" value="M/V/L/I-tRNA-synth_anticd-bd"/>
</dbReference>
<dbReference type="Pfam" id="PF13193">
    <property type="entry name" value="AMP-binding_C"/>
    <property type="match status" value="1"/>
</dbReference>
<dbReference type="PROSITE" id="PS00455">
    <property type="entry name" value="AMP_BINDING"/>
    <property type="match status" value="1"/>
</dbReference>
<dbReference type="EMBL" id="CAJMWT010003825">
    <property type="protein sequence ID" value="CAE6479464.1"/>
    <property type="molecule type" value="Genomic_DNA"/>
</dbReference>
<dbReference type="InterPro" id="IPR050081">
    <property type="entry name" value="Ile-tRNA_ligase"/>
</dbReference>
<feature type="transmembrane region" description="Helical" evidence="10">
    <location>
        <begin position="1284"/>
        <end position="1306"/>
    </location>
</feature>
<dbReference type="SUPFAM" id="SSF50677">
    <property type="entry name" value="ValRS/IleRS/LeuRS editing domain"/>
    <property type="match status" value="1"/>
</dbReference>
<dbReference type="InterPro" id="IPR033708">
    <property type="entry name" value="Anticodon_Ile_BEm"/>
</dbReference>
<organism evidence="15 16">
    <name type="scientific">Rhizoctonia solani</name>
    <dbReference type="NCBI Taxonomy" id="456999"/>
    <lineage>
        <taxon>Eukaryota</taxon>
        <taxon>Fungi</taxon>
        <taxon>Dikarya</taxon>
        <taxon>Basidiomycota</taxon>
        <taxon>Agaricomycotina</taxon>
        <taxon>Agaricomycetes</taxon>
        <taxon>Cantharellales</taxon>
        <taxon>Ceratobasidiaceae</taxon>
        <taxon>Rhizoctonia</taxon>
    </lineage>
</organism>
<dbReference type="GO" id="GO:0005524">
    <property type="term" value="F:ATP binding"/>
    <property type="evidence" value="ECO:0007669"/>
    <property type="project" value="UniProtKB-KW"/>
</dbReference>
<keyword evidence="7" id="KW-0648">Protein biosynthesis</keyword>